<evidence type="ECO:0000313" key="3">
    <source>
        <dbReference type="Proteomes" id="UP001217476"/>
    </source>
</evidence>
<evidence type="ECO:0000256" key="1">
    <source>
        <dbReference type="SAM" id="SignalP"/>
    </source>
</evidence>
<accession>A0AAJ5VTA2</accession>
<feature type="chain" id="PRO_5042583785" evidence="1">
    <location>
        <begin position="26"/>
        <end position="112"/>
    </location>
</feature>
<protein>
    <submittedName>
        <fullName evidence="2">Uncharacterized protein</fullName>
    </submittedName>
</protein>
<dbReference type="AlphaFoldDB" id="A0AAJ5VTA2"/>
<organism evidence="2 3">
    <name type="scientific">Candidatus Devosia phytovorans</name>
    <dbReference type="NCBI Taxonomy" id="3121372"/>
    <lineage>
        <taxon>Bacteria</taxon>
        <taxon>Pseudomonadati</taxon>
        <taxon>Pseudomonadota</taxon>
        <taxon>Alphaproteobacteria</taxon>
        <taxon>Hyphomicrobiales</taxon>
        <taxon>Devosiaceae</taxon>
        <taxon>Devosia</taxon>
    </lineage>
</organism>
<keyword evidence="1" id="KW-0732">Signal</keyword>
<dbReference type="Proteomes" id="UP001217476">
    <property type="component" value="Chromosome"/>
</dbReference>
<sequence length="112" mass="11807">MRRLITLIVMIFAFAAVAGPSVAHAHRYVSTPIVVLNLVDQNNQSIPVVVEVQRGDIDLGSGISMPCGAHHGIPVSVDQLAVCPPAAGVIMSVDDAAPVWSSIRVLRPPKHA</sequence>
<gene>
    <name evidence="2" type="ORF">P0Y65_17385</name>
</gene>
<evidence type="ECO:0000313" key="2">
    <source>
        <dbReference type="EMBL" id="WEK03942.1"/>
    </source>
</evidence>
<feature type="signal peptide" evidence="1">
    <location>
        <begin position="1"/>
        <end position="25"/>
    </location>
</feature>
<name>A0AAJ5VTA2_9HYPH</name>
<dbReference type="EMBL" id="CP119312">
    <property type="protein sequence ID" value="WEK03942.1"/>
    <property type="molecule type" value="Genomic_DNA"/>
</dbReference>
<proteinExistence type="predicted"/>
<reference evidence="2" key="1">
    <citation type="submission" date="2023-03" db="EMBL/GenBank/DDBJ databases">
        <title>Andean soil-derived lignocellulolytic bacterial consortium as a source of novel taxa and putative plastic-active enzymes.</title>
        <authorList>
            <person name="Diaz-Garcia L."/>
            <person name="Chuvochina M."/>
            <person name="Feuerriegel G."/>
            <person name="Bunk B."/>
            <person name="Sproer C."/>
            <person name="Streit W.R."/>
            <person name="Rodriguez L.M."/>
            <person name="Overmann J."/>
            <person name="Jimenez D.J."/>
        </authorList>
    </citation>
    <scope>NUCLEOTIDE SEQUENCE</scope>
    <source>
        <strain evidence="2">MAG 4196</strain>
    </source>
</reference>